<accession>A0A382XHM1</accession>
<reference evidence="1" key="1">
    <citation type="submission" date="2018-05" db="EMBL/GenBank/DDBJ databases">
        <authorList>
            <person name="Lanie J.A."/>
            <person name="Ng W.-L."/>
            <person name="Kazmierczak K.M."/>
            <person name="Andrzejewski T.M."/>
            <person name="Davidsen T.M."/>
            <person name="Wayne K.J."/>
            <person name="Tettelin H."/>
            <person name="Glass J.I."/>
            <person name="Rusch D."/>
            <person name="Podicherti R."/>
            <person name="Tsui H.-C.T."/>
            <person name="Winkler M.E."/>
        </authorList>
    </citation>
    <scope>NUCLEOTIDE SEQUENCE</scope>
</reference>
<sequence length="31" mass="3540">HLIMLLFPCVAMEVYYWVSVNLSRRGRGGGD</sequence>
<proteinExistence type="predicted"/>
<name>A0A382XHM1_9ZZZZ</name>
<protein>
    <submittedName>
        <fullName evidence="1">Uncharacterized protein</fullName>
    </submittedName>
</protein>
<dbReference type="AlphaFoldDB" id="A0A382XHM1"/>
<evidence type="ECO:0000313" key="1">
    <source>
        <dbReference type="EMBL" id="SVD70329.1"/>
    </source>
</evidence>
<feature type="non-terminal residue" evidence="1">
    <location>
        <position position="1"/>
    </location>
</feature>
<gene>
    <name evidence="1" type="ORF">METZ01_LOCUS423183</name>
</gene>
<dbReference type="EMBL" id="UINC01167681">
    <property type="protein sequence ID" value="SVD70329.1"/>
    <property type="molecule type" value="Genomic_DNA"/>
</dbReference>
<organism evidence="1">
    <name type="scientific">marine metagenome</name>
    <dbReference type="NCBI Taxonomy" id="408172"/>
    <lineage>
        <taxon>unclassified sequences</taxon>
        <taxon>metagenomes</taxon>
        <taxon>ecological metagenomes</taxon>
    </lineage>
</organism>